<organism evidence="9 10">
    <name type="scientific">Pan paniscus</name>
    <name type="common">Pygmy chimpanzee</name>
    <name type="synonym">Bonobo</name>
    <dbReference type="NCBI Taxonomy" id="9597"/>
    <lineage>
        <taxon>Eukaryota</taxon>
        <taxon>Metazoa</taxon>
        <taxon>Chordata</taxon>
        <taxon>Craniata</taxon>
        <taxon>Vertebrata</taxon>
        <taxon>Euteleostomi</taxon>
        <taxon>Mammalia</taxon>
        <taxon>Eutheria</taxon>
        <taxon>Euarchontoglires</taxon>
        <taxon>Primates</taxon>
        <taxon>Haplorrhini</taxon>
        <taxon>Catarrhini</taxon>
        <taxon>Hominidae</taxon>
        <taxon>Pan</taxon>
    </lineage>
</organism>
<keyword evidence="10" id="KW-1185">Reference proteome</keyword>
<name>A0A2R9ANS1_PANPA</name>
<evidence type="ECO:0000256" key="4">
    <source>
        <dbReference type="ARBA" id="ARBA00022525"/>
    </source>
</evidence>
<dbReference type="GO" id="GO:0031726">
    <property type="term" value="F:CCR1 chemokine receptor binding"/>
    <property type="evidence" value="ECO:0007669"/>
    <property type="project" value="Ensembl"/>
</dbReference>
<dbReference type="GeneTree" id="ENSGT01100000263482"/>
<feature type="chain" id="PRO_5015212821" description="C-C motif chemokine" evidence="7">
    <location>
        <begin position="22"/>
        <end position="137"/>
    </location>
</feature>
<keyword evidence="4 7" id="KW-0964">Secreted</keyword>
<dbReference type="InterPro" id="IPR000827">
    <property type="entry name" value="Chemokine_CC_CS"/>
</dbReference>
<dbReference type="Pfam" id="PF00048">
    <property type="entry name" value="IL8"/>
    <property type="match status" value="1"/>
</dbReference>
<comment type="similarity">
    <text evidence="2 7">Belongs to the intercrine beta (chemokine CC) family.</text>
</comment>
<protein>
    <recommendedName>
        <fullName evidence="7">C-C motif chemokine</fullName>
    </recommendedName>
</protein>
<evidence type="ECO:0000256" key="1">
    <source>
        <dbReference type="ARBA" id="ARBA00004613"/>
    </source>
</evidence>
<comment type="subcellular location">
    <subcellularLocation>
        <location evidence="1 7">Secreted</location>
    </subcellularLocation>
</comment>
<keyword evidence="3 7" id="KW-0202">Cytokine</keyword>
<dbReference type="PANTHER" id="PTHR12015:SF157">
    <property type="entry name" value="C-C MOTIF CHEMOKINE 23"/>
    <property type="match status" value="1"/>
</dbReference>
<proteinExistence type="inferred from homology"/>
<reference evidence="9" key="3">
    <citation type="submission" date="2025-09" db="UniProtKB">
        <authorList>
            <consortium name="Ensembl"/>
        </authorList>
    </citation>
    <scope>IDENTIFICATION</scope>
</reference>
<dbReference type="GO" id="GO:0061844">
    <property type="term" value="P:antimicrobial humoral immune response mediated by antimicrobial peptide"/>
    <property type="evidence" value="ECO:0007669"/>
    <property type="project" value="TreeGrafter"/>
</dbReference>
<dbReference type="InterPro" id="IPR039809">
    <property type="entry name" value="Chemokine_b/g/d"/>
</dbReference>
<dbReference type="InterPro" id="IPR001811">
    <property type="entry name" value="Chemokine_IL8-like_dom"/>
</dbReference>
<evidence type="ECO:0000313" key="10">
    <source>
        <dbReference type="Proteomes" id="UP000240080"/>
    </source>
</evidence>
<dbReference type="InterPro" id="IPR036048">
    <property type="entry name" value="Interleukin_8-like_sf"/>
</dbReference>
<dbReference type="GeneID" id="100993003"/>
<dbReference type="SUPFAM" id="SSF54117">
    <property type="entry name" value="Interleukin 8-like chemokines"/>
    <property type="match status" value="1"/>
</dbReference>
<evidence type="ECO:0000256" key="5">
    <source>
        <dbReference type="ARBA" id="ARBA00022729"/>
    </source>
</evidence>
<dbReference type="Proteomes" id="UP000240080">
    <property type="component" value="Chromosome 17"/>
</dbReference>
<feature type="domain" description="Chemokine interleukin-8-like" evidence="8">
    <location>
        <begin position="68"/>
        <end position="126"/>
    </location>
</feature>
<evidence type="ECO:0000313" key="9">
    <source>
        <dbReference type="Ensembl" id="ENSPPAP00000019007.1"/>
    </source>
</evidence>
<evidence type="ECO:0000256" key="6">
    <source>
        <dbReference type="ARBA" id="ARBA00023157"/>
    </source>
</evidence>
<dbReference type="GO" id="GO:0030335">
    <property type="term" value="P:positive regulation of cell migration"/>
    <property type="evidence" value="ECO:0007669"/>
    <property type="project" value="TreeGrafter"/>
</dbReference>
<dbReference type="Gene3D" id="2.40.50.40">
    <property type="match status" value="1"/>
</dbReference>
<gene>
    <name evidence="9" type="primary">CCL23</name>
</gene>
<dbReference type="FunFam" id="2.40.50.40:FF:000002">
    <property type="entry name" value="C-C motif chemokine"/>
    <property type="match status" value="1"/>
</dbReference>
<evidence type="ECO:0000256" key="7">
    <source>
        <dbReference type="RuleBase" id="RU361150"/>
    </source>
</evidence>
<dbReference type="PANTHER" id="PTHR12015">
    <property type="entry name" value="SMALL INDUCIBLE CYTOKINE A"/>
    <property type="match status" value="1"/>
</dbReference>
<dbReference type="AlphaFoldDB" id="A0A2R9ANS1"/>
<dbReference type="Ensembl" id="ENSPPAT00000041755.1">
    <property type="protein sequence ID" value="ENSPPAP00000019007.1"/>
    <property type="gene ID" value="ENSPPAG00000032672.1"/>
</dbReference>
<reference evidence="9" key="2">
    <citation type="submission" date="2025-08" db="UniProtKB">
        <authorList>
            <consortium name="Ensembl"/>
        </authorList>
    </citation>
    <scope>IDENTIFICATION</scope>
</reference>
<evidence type="ECO:0000256" key="2">
    <source>
        <dbReference type="ARBA" id="ARBA00010868"/>
    </source>
</evidence>
<dbReference type="GO" id="GO:0008009">
    <property type="term" value="F:chemokine activity"/>
    <property type="evidence" value="ECO:0007669"/>
    <property type="project" value="Ensembl"/>
</dbReference>
<dbReference type="CTD" id="6368"/>
<dbReference type="EMBL" id="AJFE02061494">
    <property type="status" value="NOT_ANNOTATED_CDS"/>
    <property type="molecule type" value="Genomic_DNA"/>
</dbReference>
<sequence>MKVSVAALSCLMLVTALGSQARVTNDAETEFMMSKLPLENPVLLDMLWRRKIGPQMTLSLAAGFHATSADCCISYTPRSIPCSLLESYFEMNSECSKPGVIFLTKKGRRFCANPSDKQVQVCMRMLKLDTRIKTRKN</sequence>
<reference evidence="9 10" key="1">
    <citation type="journal article" date="2012" name="Nature">
        <title>The bonobo genome compared with the chimpanzee and human genomes.</title>
        <authorList>
            <person name="Prufer K."/>
            <person name="Munch K."/>
            <person name="Hellmann I."/>
            <person name="Akagi K."/>
            <person name="Miller J.R."/>
            <person name="Walenz B."/>
            <person name="Koren S."/>
            <person name="Sutton G."/>
            <person name="Kodira C."/>
            <person name="Winer R."/>
            <person name="Knight J.R."/>
            <person name="Mullikin J.C."/>
            <person name="Meader S.J."/>
            <person name="Ponting C.P."/>
            <person name="Lunter G."/>
            <person name="Higashino S."/>
            <person name="Hobolth A."/>
            <person name="Dutheil J."/>
            <person name="Karakoc E."/>
            <person name="Alkan C."/>
            <person name="Sajjadian S."/>
            <person name="Catacchio C.R."/>
            <person name="Ventura M."/>
            <person name="Marques-Bonet T."/>
            <person name="Eichler E.E."/>
            <person name="Andre C."/>
            <person name="Atencia R."/>
            <person name="Mugisha L."/>
            <person name="Junhold J."/>
            <person name="Patterson N."/>
            <person name="Siebauer M."/>
            <person name="Good J.M."/>
            <person name="Fischer A."/>
            <person name="Ptak S.E."/>
            <person name="Lachmann M."/>
            <person name="Symer D.E."/>
            <person name="Mailund T."/>
            <person name="Schierup M.H."/>
            <person name="Andres A.M."/>
            <person name="Kelso J."/>
            <person name="Paabo S."/>
        </authorList>
    </citation>
    <scope>NUCLEOTIDE SEQUENCE [LARGE SCALE GENOMIC DNA]</scope>
</reference>
<dbReference type="OrthoDB" id="9447832at2759"/>
<dbReference type="GO" id="GO:0006954">
    <property type="term" value="P:inflammatory response"/>
    <property type="evidence" value="ECO:0007669"/>
    <property type="project" value="TreeGrafter"/>
</dbReference>
<dbReference type="PROSITE" id="PS00472">
    <property type="entry name" value="SMALL_CYTOKINES_CC"/>
    <property type="match status" value="1"/>
</dbReference>
<dbReference type="SMART" id="SM00199">
    <property type="entry name" value="SCY"/>
    <property type="match status" value="1"/>
</dbReference>
<accession>A0A2R9ANS1</accession>
<keyword evidence="7" id="KW-0145">Chemotaxis</keyword>
<evidence type="ECO:0000259" key="8">
    <source>
        <dbReference type="SMART" id="SM00199"/>
    </source>
</evidence>
<keyword evidence="6" id="KW-1015">Disulfide bond</keyword>
<dbReference type="OMA" id="KIGPQMT"/>
<keyword evidence="5 7" id="KW-0732">Signal</keyword>
<dbReference type="STRING" id="9597.ENSPPAP00000019007"/>
<feature type="signal peptide" evidence="7">
    <location>
        <begin position="1"/>
        <end position="21"/>
    </location>
</feature>
<dbReference type="GO" id="GO:0005615">
    <property type="term" value="C:extracellular space"/>
    <property type="evidence" value="ECO:0007669"/>
    <property type="project" value="UniProtKB-KW"/>
</dbReference>
<dbReference type="Bgee" id="ENSPPAG00000032672">
    <property type="expression patterns" value="Expressed in liver and 3 other cell types or tissues"/>
</dbReference>
<dbReference type="CDD" id="cd00272">
    <property type="entry name" value="Chemokine_CC"/>
    <property type="match status" value="1"/>
</dbReference>
<dbReference type="GO" id="GO:0070098">
    <property type="term" value="P:chemokine-mediated signaling pathway"/>
    <property type="evidence" value="ECO:0007669"/>
    <property type="project" value="TreeGrafter"/>
</dbReference>
<evidence type="ECO:0000256" key="3">
    <source>
        <dbReference type="ARBA" id="ARBA00022514"/>
    </source>
</evidence>